<proteinExistence type="predicted"/>
<protein>
    <submittedName>
        <fullName evidence="1">Histidine phosphatase family protein</fullName>
    </submittedName>
</protein>
<dbReference type="SUPFAM" id="SSF53254">
    <property type="entry name" value="Phosphoglycerate mutase-like"/>
    <property type="match status" value="1"/>
</dbReference>
<organism evidence="1 2">
    <name type="scientific">Pelobium manganitolerans</name>
    <dbReference type="NCBI Taxonomy" id="1842495"/>
    <lineage>
        <taxon>Bacteria</taxon>
        <taxon>Pseudomonadati</taxon>
        <taxon>Bacteroidota</taxon>
        <taxon>Sphingobacteriia</taxon>
        <taxon>Sphingobacteriales</taxon>
        <taxon>Sphingobacteriaceae</taxon>
        <taxon>Pelobium</taxon>
    </lineage>
</organism>
<dbReference type="Pfam" id="PF00300">
    <property type="entry name" value="His_Phos_1"/>
    <property type="match status" value="1"/>
</dbReference>
<sequence length="165" mass="18377">MAKQILLIRHAKSDWSNGSNSDFNRPLNPRGLRDSVDMASRLNMQHLVPQKLVSSPALRAATTCQLMAQTWHRNLSEIQFEASIYEANVTALLDVINALDDEDDLVALFGHNNGITDLAVYLSDADLFNIPTCGVALIQFPFDSWAMVSKHTGNLLMYDFPKNEG</sequence>
<dbReference type="OrthoDB" id="9810154at2"/>
<dbReference type="InterPro" id="IPR013078">
    <property type="entry name" value="His_Pase_superF_clade-1"/>
</dbReference>
<dbReference type="PANTHER" id="PTHR47623:SF1">
    <property type="entry name" value="OS09G0287300 PROTEIN"/>
    <property type="match status" value="1"/>
</dbReference>
<reference evidence="1 2" key="1">
    <citation type="submission" date="2016-07" db="EMBL/GenBank/DDBJ databases">
        <title>Genome of Pelobium manganitolerans.</title>
        <authorList>
            <person name="Wu S."/>
            <person name="Wang G."/>
        </authorList>
    </citation>
    <scope>NUCLEOTIDE SEQUENCE [LARGE SCALE GENOMIC DNA]</scope>
    <source>
        <strain evidence="1 2">YS-25</strain>
    </source>
</reference>
<dbReference type="Proteomes" id="UP000283433">
    <property type="component" value="Unassembled WGS sequence"/>
</dbReference>
<dbReference type="CDD" id="cd07067">
    <property type="entry name" value="HP_PGM_like"/>
    <property type="match status" value="1"/>
</dbReference>
<dbReference type="InterPro" id="IPR029033">
    <property type="entry name" value="His_PPase_superfam"/>
</dbReference>
<accession>A0A419SAL7</accession>
<evidence type="ECO:0000313" key="2">
    <source>
        <dbReference type="Proteomes" id="UP000283433"/>
    </source>
</evidence>
<name>A0A419SAL7_9SPHI</name>
<dbReference type="AlphaFoldDB" id="A0A419SAL7"/>
<dbReference type="PANTHER" id="PTHR47623">
    <property type="entry name" value="OS09G0287300 PROTEIN"/>
    <property type="match status" value="1"/>
</dbReference>
<gene>
    <name evidence="1" type="ORF">BCY91_12805</name>
</gene>
<comment type="caution">
    <text evidence="1">The sequence shown here is derived from an EMBL/GenBank/DDBJ whole genome shotgun (WGS) entry which is preliminary data.</text>
</comment>
<keyword evidence="2" id="KW-1185">Reference proteome</keyword>
<dbReference type="EMBL" id="MBTA01000002">
    <property type="protein sequence ID" value="RKD19480.1"/>
    <property type="molecule type" value="Genomic_DNA"/>
</dbReference>
<evidence type="ECO:0000313" key="1">
    <source>
        <dbReference type="EMBL" id="RKD19480.1"/>
    </source>
</evidence>
<dbReference type="RefSeq" id="WP_120180407.1">
    <property type="nucleotide sequence ID" value="NZ_MBTA01000002.1"/>
</dbReference>
<dbReference type="Gene3D" id="3.40.50.1240">
    <property type="entry name" value="Phosphoglycerate mutase-like"/>
    <property type="match status" value="1"/>
</dbReference>